<dbReference type="InterPro" id="IPR016181">
    <property type="entry name" value="Acyl_CoA_acyltransferase"/>
</dbReference>
<keyword evidence="5" id="KW-0012">Acyltransferase</keyword>
<dbReference type="PANTHER" id="PTHR37323">
    <property type="entry name" value="GCN5-RELATED N-ACETYLTRANSFERASE"/>
    <property type="match status" value="1"/>
</dbReference>
<reference evidence="6 7" key="1">
    <citation type="submission" date="2016-10" db="EMBL/GenBank/DDBJ databases">
        <authorList>
            <person name="de Groot N.N."/>
        </authorList>
    </citation>
    <scope>NUCLEOTIDE SEQUENCE [LARGE SCALE GENOMIC DNA]</scope>
    <source>
        <strain evidence="6 7">JCM 11308</strain>
    </source>
</reference>
<dbReference type="RefSeq" id="WP_072845107.1">
    <property type="nucleotide sequence ID" value="NZ_FNAB01000006.1"/>
</dbReference>
<evidence type="ECO:0000313" key="7">
    <source>
        <dbReference type="Proteomes" id="UP000199417"/>
    </source>
</evidence>
<protein>
    <submittedName>
        <fullName evidence="6">Putative hemolysin</fullName>
    </submittedName>
</protein>
<dbReference type="PANTHER" id="PTHR37323:SF1">
    <property type="entry name" value="L-ORNITHINE N(ALPHA)-ACYLTRANSFERASE"/>
    <property type="match status" value="1"/>
</dbReference>
<dbReference type="Pfam" id="PF13444">
    <property type="entry name" value="Acetyltransf_5"/>
    <property type="match status" value="1"/>
</dbReference>
<evidence type="ECO:0000256" key="4">
    <source>
        <dbReference type="ARBA" id="ARBA00023098"/>
    </source>
</evidence>
<dbReference type="STRING" id="168276.SAMN05444580_106209"/>
<dbReference type="AlphaFoldDB" id="A0A1G6XGH7"/>
<dbReference type="EMBL" id="FNAB01000006">
    <property type="protein sequence ID" value="SDD77161.1"/>
    <property type="molecule type" value="Genomic_DNA"/>
</dbReference>
<dbReference type="InterPro" id="IPR052351">
    <property type="entry name" value="Ornithine_N-alpha-AT"/>
</dbReference>
<sequence length="271" mass="29513">MTTTQVLTPPSATTPTTPRYRLLLSSDREHRVAAQRLRYEVFAAEPGFEAAVHGIADGLDADRFDEHCDHLLVLDEVADEVVGCYRMLTPDAAVAAGGLYTETEFDLAALDALRPGLVEMGRACVRPDHRTGSVLGLMWAGILNYLELTGYRWAMGCVSVPMRQRPTDLPGVDVRGVRDRVLAEHASPPDLRVRPLRPVPGLDALDPPGRVTLPPLLRGYLRLGASICGEPAHDPDFGVADFVALLGMDEADERYLSRLRAVASAVPLVTR</sequence>
<organism evidence="6 7">
    <name type="scientific">Rhodococcus tukisamuensis</name>
    <dbReference type="NCBI Taxonomy" id="168276"/>
    <lineage>
        <taxon>Bacteria</taxon>
        <taxon>Bacillati</taxon>
        <taxon>Actinomycetota</taxon>
        <taxon>Actinomycetes</taxon>
        <taxon>Mycobacteriales</taxon>
        <taxon>Nocardiaceae</taxon>
        <taxon>Rhodococcus</taxon>
    </lineage>
</organism>
<evidence type="ECO:0000256" key="3">
    <source>
        <dbReference type="ARBA" id="ARBA00022679"/>
    </source>
</evidence>
<gene>
    <name evidence="6" type="ORF">SAMN05444580_106209</name>
</gene>
<name>A0A1G6XGH7_9NOCA</name>
<dbReference type="GO" id="GO:0006629">
    <property type="term" value="P:lipid metabolic process"/>
    <property type="evidence" value="ECO:0007669"/>
    <property type="project" value="UniProtKB-KW"/>
</dbReference>
<keyword evidence="7" id="KW-1185">Reference proteome</keyword>
<dbReference type="Proteomes" id="UP000199417">
    <property type="component" value="Unassembled WGS sequence"/>
</dbReference>
<evidence type="ECO:0000256" key="1">
    <source>
        <dbReference type="ARBA" id="ARBA00005189"/>
    </source>
</evidence>
<evidence type="ECO:0000256" key="5">
    <source>
        <dbReference type="ARBA" id="ARBA00023315"/>
    </source>
</evidence>
<accession>A0A1G6XGH7</accession>
<dbReference type="Gene3D" id="3.40.630.30">
    <property type="match status" value="1"/>
</dbReference>
<dbReference type="SUPFAM" id="SSF55729">
    <property type="entry name" value="Acyl-CoA N-acyltransferases (Nat)"/>
    <property type="match status" value="1"/>
</dbReference>
<keyword evidence="2" id="KW-0444">Lipid biosynthesis</keyword>
<keyword evidence="3" id="KW-0808">Transferase</keyword>
<proteinExistence type="predicted"/>
<evidence type="ECO:0000313" key="6">
    <source>
        <dbReference type="EMBL" id="SDD77161.1"/>
    </source>
</evidence>
<comment type="pathway">
    <text evidence="1">Lipid metabolism.</text>
</comment>
<keyword evidence="4" id="KW-0443">Lipid metabolism</keyword>
<evidence type="ECO:0000256" key="2">
    <source>
        <dbReference type="ARBA" id="ARBA00022516"/>
    </source>
</evidence>
<dbReference type="GO" id="GO:0016746">
    <property type="term" value="F:acyltransferase activity"/>
    <property type="evidence" value="ECO:0007669"/>
    <property type="project" value="UniProtKB-KW"/>
</dbReference>